<proteinExistence type="predicted"/>
<dbReference type="Pfam" id="PF08379">
    <property type="entry name" value="Bact_transglu_N"/>
    <property type="match status" value="1"/>
</dbReference>
<dbReference type="AlphaFoldDB" id="A0A1X3DFN2"/>
<dbReference type="EMBL" id="MTBO01000001">
    <property type="protein sequence ID" value="OSI18733.1"/>
    <property type="molecule type" value="Genomic_DNA"/>
</dbReference>
<name>A0A1X3DFN2_9NEIS</name>
<dbReference type="RefSeq" id="WP_085364921.1">
    <property type="nucleotide sequence ID" value="NZ_CAUJPZ010000009.1"/>
</dbReference>
<dbReference type="InterPro" id="IPR013589">
    <property type="entry name" value="Bac_transglu_N"/>
</dbReference>
<organism evidence="2 3">
    <name type="scientific">Neisseria dentiae</name>
    <dbReference type="NCBI Taxonomy" id="194197"/>
    <lineage>
        <taxon>Bacteria</taxon>
        <taxon>Pseudomonadati</taxon>
        <taxon>Pseudomonadota</taxon>
        <taxon>Betaproteobacteria</taxon>
        <taxon>Neisseriales</taxon>
        <taxon>Neisseriaceae</taxon>
        <taxon>Neisseria</taxon>
    </lineage>
</organism>
<evidence type="ECO:0000259" key="1">
    <source>
        <dbReference type="SMART" id="SM00460"/>
    </source>
</evidence>
<dbReference type="InterPro" id="IPR038765">
    <property type="entry name" value="Papain-like_cys_pep_sf"/>
</dbReference>
<dbReference type="GeneID" id="94580688"/>
<dbReference type="SUPFAM" id="SSF54001">
    <property type="entry name" value="Cysteine proteinases"/>
    <property type="match status" value="1"/>
</dbReference>
<dbReference type="STRING" id="194197.BWD09_00220"/>
<keyword evidence="3" id="KW-1185">Reference proteome</keyword>
<gene>
    <name evidence="2" type="ORF">BWD09_00220</name>
</gene>
<dbReference type="OrthoDB" id="5438043at2"/>
<evidence type="ECO:0000313" key="3">
    <source>
        <dbReference type="Proteomes" id="UP000193118"/>
    </source>
</evidence>
<dbReference type="InterPro" id="IPR002931">
    <property type="entry name" value="Transglutaminase-like"/>
</dbReference>
<feature type="domain" description="Transglutaminase-like" evidence="1">
    <location>
        <begin position="161"/>
        <end position="223"/>
    </location>
</feature>
<evidence type="ECO:0000313" key="2">
    <source>
        <dbReference type="EMBL" id="OSI18733.1"/>
    </source>
</evidence>
<dbReference type="PANTHER" id="PTHR33490">
    <property type="entry name" value="BLR5614 PROTEIN-RELATED"/>
    <property type="match status" value="1"/>
</dbReference>
<dbReference type="SMART" id="SM00460">
    <property type="entry name" value="TGc"/>
    <property type="match status" value="1"/>
</dbReference>
<dbReference type="Pfam" id="PF01841">
    <property type="entry name" value="Transglut_core"/>
    <property type="match status" value="1"/>
</dbReference>
<comment type="caution">
    <text evidence="2">The sequence shown here is derived from an EMBL/GenBank/DDBJ whole genome shotgun (WGS) entry which is preliminary data.</text>
</comment>
<sequence>MLKNRFTLLRHSYFNPLYFYETPVKKSIQMLRVTPQTLAHQRVLSWQLTLPRYGQEIFDGFGNFCTVLNVNQPHQVLNIHAQGVVEIDDTSEYNSDTRIPVDIFINSTDLTRINPEMLEFAHKHTNGQANRTALSRLSLAVLEHMPYTPGSTHVATSAAEAFEKRLGVCQDHTHVFLSCARALGVPARYVSGYLYTAEDGHLASHAWAEACLNNHWFVFDISNQLYQPIQHVQLAVGLDYNDAAPLRGMRQGGGQEHMECLVRVRIME</sequence>
<reference evidence="3" key="1">
    <citation type="submission" date="2017-01" db="EMBL/GenBank/DDBJ databases">
        <authorList>
            <person name="Wolfgang W.J."/>
            <person name="Cole J."/>
            <person name="Wroblewski D."/>
            <person name="Mcginnis J."/>
            <person name="Musser K.A."/>
        </authorList>
    </citation>
    <scope>NUCLEOTIDE SEQUENCE [LARGE SCALE GENOMIC DNA]</scope>
    <source>
        <strain evidence="3">DSM 19151</strain>
    </source>
</reference>
<dbReference type="Gene3D" id="3.10.620.30">
    <property type="match status" value="1"/>
</dbReference>
<protein>
    <recommendedName>
        <fullName evidence="1">Transglutaminase-like domain-containing protein</fullName>
    </recommendedName>
</protein>
<dbReference type="Proteomes" id="UP000193118">
    <property type="component" value="Unassembled WGS sequence"/>
</dbReference>
<dbReference type="PANTHER" id="PTHR33490:SF6">
    <property type="entry name" value="SLL1049 PROTEIN"/>
    <property type="match status" value="1"/>
</dbReference>
<accession>A0A1X3DFN2</accession>